<proteinExistence type="predicted"/>
<comment type="caution">
    <text evidence="1">The sequence shown here is derived from an EMBL/GenBank/DDBJ whole genome shotgun (WGS) entry which is preliminary data.</text>
</comment>
<accession>A0A0F9F2Q6</accession>
<gene>
    <name evidence="1" type="ORF">LCGC14_2002480</name>
</gene>
<protein>
    <submittedName>
        <fullName evidence="1">Uncharacterized protein</fullName>
    </submittedName>
</protein>
<sequence length="46" mass="5491">MIKTLRKTILEMKSKRLWKGKRALQGIDADKMDKLWARYKEIIGVE</sequence>
<organism evidence="1">
    <name type="scientific">marine sediment metagenome</name>
    <dbReference type="NCBI Taxonomy" id="412755"/>
    <lineage>
        <taxon>unclassified sequences</taxon>
        <taxon>metagenomes</taxon>
        <taxon>ecological metagenomes</taxon>
    </lineage>
</organism>
<name>A0A0F9F2Q6_9ZZZZ</name>
<reference evidence="1" key="1">
    <citation type="journal article" date="2015" name="Nature">
        <title>Complex archaea that bridge the gap between prokaryotes and eukaryotes.</title>
        <authorList>
            <person name="Spang A."/>
            <person name="Saw J.H."/>
            <person name="Jorgensen S.L."/>
            <person name="Zaremba-Niedzwiedzka K."/>
            <person name="Martijn J."/>
            <person name="Lind A.E."/>
            <person name="van Eijk R."/>
            <person name="Schleper C."/>
            <person name="Guy L."/>
            <person name="Ettema T.J."/>
        </authorList>
    </citation>
    <scope>NUCLEOTIDE SEQUENCE</scope>
</reference>
<evidence type="ECO:0000313" key="1">
    <source>
        <dbReference type="EMBL" id="KKL80664.1"/>
    </source>
</evidence>
<dbReference type="AlphaFoldDB" id="A0A0F9F2Q6"/>
<dbReference type="EMBL" id="LAZR01022785">
    <property type="protein sequence ID" value="KKL80664.1"/>
    <property type="molecule type" value="Genomic_DNA"/>
</dbReference>